<keyword evidence="1" id="KW-0812">Transmembrane</keyword>
<protein>
    <recommendedName>
        <fullName evidence="4">Zinc metallopeptidase</fullName>
    </recommendedName>
</protein>
<evidence type="ECO:0000313" key="2">
    <source>
        <dbReference type="EMBL" id="KKP66139.1"/>
    </source>
</evidence>
<dbReference type="PATRIC" id="fig|1619093.3.peg.60"/>
<dbReference type="EMBL" id="LBPV01000004">
    <property type="protein sequence ID" value="KKP66139.1"/>
    <property type="molecule type" value="Genomic_DNA"/>
</dbReference>
<evidence type="ECO:0000256" key="1">
    <source>
        <dbReference type="SAM" id="Phobius"/>
    </source>
</evidence>
<dbReference type="InterPro" id="IPR007395">
    <property type="entry name" value="Zn_peptidase_2"/>
</dbReference>
<reference evidence="2 3" key="1">
    <citation type="journal article" date="2015" name="Nature">
        <title>rRNA introns, odd ribosomes, and small enigmatic genomes across a large radiation of phyla.</title>
        <authorList>
            <person name="Brown C.T."/>
            <person name="Hug L.A."/>
            <person name="Thomas B.C."/>
            <person name="Sharon I."/>
            <person name="Castelle C.J."/>
            <person name="Singh A."/>
            <person name="Wilkins M.J."/>
            <person name="Williams K.H."/>
            <person name="Banfield J.F."/>
        </authorList>
    </citation>
    <scope>NUCLEOTIDE SEQUENCE [LARGE SCALE GENOMIC DNA]</scope>
</reference>
<organism evidence="2 3">
    <name type="scientific">candidate division WS6 bacterium GW2011_GWE1_34_7</name>
    <dbReference type="NCBI Taxonomy" id="1619093"/>
    <lineage>
        <taxon>Bacteria</taxon>
        <taxon>Candidatus Dojkabacteria</taxon>
    </lineage>
</organism>
<feature type="transmembrane region" description="Helical" evidence="1">
    <location>
        <begin position="193"/>
        <end position="216"/>
    </location>
</feature>
<feature type="transmembrane region" description="Helical" evidence="1">
    <location>
        <begin position="127"/>
        <end position="160"/>
    </location>
</feature>
<dbReference type="PANTHER" id="PTHR36434:SF1">
    <property type="entry name" value="MEMBRANE PROTEASE YUGP-RELATED"/>
    <property type="match status" value="1"/>
</dbReference>
<keyword evidence="1" id="KW-0472">Membrane</keyword>
<feature type="transmembrane region" description="Helical" evidence="1">
    <location>
        <begin position="6"/>
        <end position="24"/>
    </location>
</feature>
<comment type="caution">
    <text evidence="2">The sequence shown here is derived from an EMBL/GenBank/DDBJ whole genome shotgun (WGS) entry which is preliminary data.</text>
</comment>
<gene>
    <name evidence="2" type="ORF">UR61_C0004G0013</name>
</gene>
<evidence type="ECO:0008006" key="4">
    <source>
        <dbReference type="Google" id="ProtNLM"/>
    </source>
</evidence>
<accession>A0A0G0B9X0</accession>
<dbReference type="Proteomes" id="UP000033866">
    <property type="component" value="Unassembled WGS sequence"/>
</dbReference>
<sequence>MYDYTYWIFSIPAILLAVISQIWISTSYAKNSKIIPGTGLTGEQAGNMIKEGEGYPVDIEIKGPSLSDHFDPTKDIVSLSTSAQRSSVADIAVTAHEFGHVDQKFSNSPLFNLRNTLVPIVNIGSKLGYILIILGFAFSILQLAELGLILFASTTVFALITVPIEIDATKRGLSFINKYKLIDESNIPNAKSVLNAAAMTYVASLLASLLNLLYFASRIKGRN</sequence>
<name>A0A0G0B9X0_9BACT</name>
<dbReference type="PANTHER" id="PTHR36434">
    <property type="entry name" value="MEMBRANE PROTEASE YUGP-RELATED"/>
    <property type="match status" value="1"/>
</dbReference>
<evidence type="ECO:0000313" key="3">
    <source>
        <dbReference type="Proteomes" id="UP000033866"/>
    </source>
</evidence>
<keyword evidence="1" id="KW-1133">Transmembrane helix</keyword>
<dbReference type="AlphaFoldDB" id="A0A0G0B9X0"/>
<proteinExistence type="predicted"/>
<dbReference type="Pfam" id="PF04298">
    <property type="entry name" value="Zn_peptidase_2"/>
    <property type="match status" value="1"/>
</dbReference>